<evidence type="ECO:0000313" key="3">
    <source>
        <dbReference type="EMBL" id="RYC74626.1"/>
    </source>
</evidence>
<keyword evidence="1" id="KW-0175">Coiled coil</keyword>
<dbReference type="Proteomes" id="UP001191019">
    <property type="component" value="Unassembled WGS sequence"/>
</dbReference>
<name>A0ABY0FLG6_9BACT</name>
<feature type="transmembrane region" description="Helical" evidence="2">
    <location>
        <begin position="21"/>
        <end position="42"/>
    </location>
</feature>
<feature type="coiled-coil region" evidence="1">
    <location>
        <begin position="59"/>
        <end position="135"/>
    </location>
</feature>
<dbReference type="RefSeq" id="WP_129735047.1">
    <property type="nucleotide sequence ID" value="NZ_PRLM01000005.1"/>
</dbReference>
<keyword evidence="2" id="KW-0472">Membrane</keyword>
<gene>
    <name evidence="3" type="ORF">G3RUM_00492</name>
</gene>
<evidence type="ECO:0000256" key="2">
    <source>
        <dbReference type="SAM" id="Phobius"/>
    </source>
</evidence>
<comment type="caution">
    <text evidence="3">The sequence shown here is derived from an EMBL/GenBank/DDBJ whole genome shotgun (WGS) entry which is preliminary data.</text>
</comment>
<evidence type="ECO:0000256" key="1">
    <source>
        <dbReference type="SAM" id="Coils"/>
    </source>
</evidence>
<feature type="transmembrane region" description="Helical" evidence="2">
    <location>
        <begin position="150"/>
        <end position="173"/>
    </location>
</feature>
<evidence type="ECO:0000313" key="4">
    <source>
        <dbReference type="Proteomes" id="UP001191019"/>
    </source>
</evidence>
<keyword evidence="2" id="KW-0812">Transmembrane</keyword>
<accession>A0ABY0FLG6</accession>
<keyword evidence="4" id="KW-1185">Reference proteome</keyword>
<reference evidence="3 4" key="2">
    <citation type="journal article" date="2020" name="Cell Rep.">
        <title>Acquisition and Adaptation of Ultra-small Parasitic Reduced Genome Bacteria to Mammalian Hosts.</title>
        <authorList>
            <person name="McLean J.S."/>
            <person name="Bor B."/>
            <person name="Kerns K.A."/>
            <person name="Liu Q."/>
            <person name="To T.T."/>
            <person name="Solden L."/>
            <person name="Hendrickson E.L."/>
            <person name="Wrighton K."/>
            <person name="Shi W."/>
            <person name="He X."/>
        </authorList>
    </citation>
    <scope>NUCLEOTIDE SEQUENCE [LARGE SCALE GENOMIC DNA]</scope>
    <source>
        <strain evidence="3 4">TM7_G3_2_Rum_HOT_351B</strain>
    </source>
</reference>
<proteinExistence type="predicted"/>
<dbReference type="EMBL" id="PRLM01000005">
    <property type="protein sequence ID" value="RYC74626.1"/>
    <property type="molecule type" value="Genomic_DNA"/>
</dbReference>
<reference evidence="3 4" key="1">
    <citation type="journal article" date="2018" name="bioRxiv">
        <title>Evidence of independent acquisition and adaption of ultra-small bacteria to human hosts across the highly diverse yet reduced genomes of the phylum Saccharibacteria.</title>
        <authorList>
            <person name="McLean J.S."/>
            <person name="Bor B."/>
            <person name="To T.T."/>
            <person name="Liu Q."/>
            <person name="Kearns K.A."/>
            <person name="Solden L.M."/>
            <person name="Wrighton K.C."/>
            <person name="He X."/>
            <person name="Shi W."/>
        </authorList>
    </citation>
    <scope>NUCLEOTIDE SEQUENCE [LARGE SCALE GENOMIC DNA]</scope>
    <source>
        <strain evidence="3 4">TM7_G3_2_Rum_HOT_351B</strain>
    </source>
</reference>
<protein>
    <submittedName>
        <fullName evidence="3">Uncharacterized protein</fullName>
    </submittedName>
</protein>
<sequence>MQKQYLTEENYQRVNKKFKTISLSVFIVGLLIGLGLIILGIIKTNEAGQINAEREAAATTEVQAKVAAAEQRLGEVESELVSLQQQYDVKETECDSMDMGDSDWFAKRNQCQREASNLQSQIMDLESEAFQLEHANYTVYYDKEMPEQYIPLYAFGGFFILASAGIALAIWLITKRRALLAYHAQSVMPVAKEGIDEMTPTVANSAGNIAGSVAEGIARGIKNGKKD</sequence>
<keyword evidence="2" id="KW-1133">Transmembrane helix</keyword>
<organism evidence="3 4">
    <name type="scientific">Candidatus Nanosyncoccus alces</name>
    <dbReference type="NCBI Taxonomy" id="2171997"/>
    <lineage>
        <taxon>Bacteria</taxon>
        <taxon>Candidatus Saccharimonadota</taxon>
        <taxon>Candidatus Nanosyncoccalia</taxon>
        <taxon>Candidatus Nanosyncoccales</taxon>
        <taxon>Candidatus Nanosyncoccaceae</taxon>
        <taxon>Candidatus Nanosyncoccus</taxon>
    </lineage>
</organism>